<feature type="compositionally biased region" description="Low complexity" evidence="1">
    <location>
        <begin position="1"/>
        <end position="24"/>
    </location>
</feature>
<name>A0A0S4JRF2_BODSA</name>
<dbReference type="VEuPathDB" id="TriTrypDB:BSAL_30200"/>
<reference evidence="3" key="1">
    <citation type="submission" date="2015-09" db="EMBL/GenBank/DDBJ databases">
        <authorList>
            <consortium name="Pathogen Informatics"/>
        </authorList>
    </citation>
    <scope>NUCLEOTIDE SEQUENCE [LARGE SCALE GENOMIC DNA]</scope>
    <source>
        <strain evidence="3">Lake Konstanz</strain>
    </source>
</reference>
<dbReference type="EMBL" id="CYKH01001890">
    <property type="protein sequence ID" value="CUG91100.1"/>
    <property type="molecule type" value="Genomic_DNA"/>
</dbReference>
<dbReference type="Proteomes" id="UP000051952">
    <property type="component" value="Unassembled WGS sequence"/>
</dbReference>
<proteinExistence type="predicted"/>
<protein>
    <submittedName>
        <fullName evidence="2">Uncharacterized protein</fullName>
    </submittedName>
</protein>
<feature type="region of interest" description="Disordered" evidence="1">
    <location>
        <begin position="73"/>
        <end position="163"/>
    </location>
</feature>
<evidence type="ECO:0000256" key="1">
    <source>
        <dbReference type="SAM" id="MobiDB-lite"/>
    </source>
</evidence>
<feature type="region of interest" description="Disordered" evidence="1">
    <location>
        <begin position="1"/>
        <end position="58"/>
    </location>
</feature>
<evidence type="ECO:0000313" key="2">
    <source>
        <dbReference type="EMBL" id="CUG91100.1"/>
    </source>
</evidence>
<gene>
    <name evidence="2" type="ORF">BSAL_30200</name>
</gene>
<evidence type="ECO:0000313" key="3">
    <source>
        <dbReference type="Proteomes" id="UP000051952"/>
    </source>
</evidence>
<dbReference type="AlphaFoldDB" id="A0A0S4JRF2"/>
<feature type="compositionally biased region" description="Low complexity" evidence="1">
    <location>
        <begin position="238"/>
        <end position="247"/>
    </location>
</feature>
<keyword evidence="3" id="KW-1185">Reference proteome</keyword>
<feature type="compositionally biased region" description="Basic and acidic residues" evidence="1">
    <location>
        <begin position="83"/>
        <end position="93"/>
    </location>
</feature>
<feature type="region of interest" description="Disordered" evidence="1">
    <location>
        <begin position="196"/>
        <end position="264"/>
    </location>
</feature>
<sequence length="264" mass="27921">MDGGAQTPSTRSSSTSTPQAASPRGTRDVSSPVSIAGGKESEELPNNQSGSSGGMLHQLAADLQQYEAKTSRFFRSLLPGGRTNEKIVRERIMTPKGSDEDDEDGDDALHTEQEHDDHSDDSELYSDDSQNLHGFESTIEGDQVVVNSEDDGEAASSASSSGVFRAYTDRRMAMILNSKAVTASFGGATTDGVIPSSDGEGIAVHAQQQQRVRSRSIDSKHLSAKGGSGAKGHRRSQSIGSVGGSIVAREQQEQQKKNQLLGSP</sequence>
<organism evidence="2 3">
    <name type="scientific">Bodo saltans</name>
    <name type="common">Flagellated protozoan</name>
    <dbReference type="NCBI Taxonomy" id="75058"/>
    <lineage>
        <taxon>Eukaryota</taxon>
        <taxon>Discoba</taxon>
        <taxon>Euglenozoa</taxon>
        <taxon>Kinetoplastea</taxon>
        <taxon>Metakinetoplastina</taxon>
        <taxon>Eubodonida</taxon>
        <taxon>Bodonidae</taxon>
        <taxon>Bodo</taxon>
    </lineage>
</organism>
<accession>A0A0S4JRF2</accession>
<feature type="compositionally biased region" description="Basic and acidic residues" evidence="1">
    <location>
        <begin position="107"/>
        <end position="118"/>
    </location>
</feature>